<dbReference type="InterPro" id="IPR000719">
    <property type="entry name" value="Prot_kinase_dom"/>
</dbReference>
<dbReference type="InterPro" id="IPR012341">
    <property type="entry name" value="6hp_glycosidase-like_sf"/>
</dbReference>
<dbReference type="PRINTS" id="PR01950">
    <property type="entry name" value="LANCSUPER"/>
</dbReference>
<feature type="region of interest" description="Disordered" evidence="2">
    <location>
        <begin position="695"/>
        <end position="717"/>
    </location>
</feature>
<dbReference type="PANTHER" id="PTHR12736">
    <property type="entry name" value="LANC-LIKE PROTEIN"/>
    <property type="match status" value="1"/>
</dbReference>
<dbReference type="Gene3D" id="1.50.10.10">
    <property type="match status" value="1"/>
</dbReference>
<feature type="region of interest" description="Disordered" evidence="2">
    <location>
        <begin position="336"/>
        <end position="359"/>
    </location>
</feature>
<dbReference type="InterPro" id="IPR007822">
    <property type="entry name" value="LANC-like"/>
</dbReference>
<dbReference type="Pfam" id="PF00069">
    <property type="entry name" value="Pkinase"/>
    <property type="match status" value="1"/>
</dbReference>
<evidence type="ECO:0000256" key="1">
    <source>
        <dbReference type="PIRSR" id="PIRSR607822-1"/>
    </source>
</evidence>
<dbReference type="InterPro" id="IPR011009">
    <property type="entry name" value="Kinase-like_dom_sf"/>
</dbReference>
<dbReference type="GO" id="GO:0005975">
    <property type="term" value="P:carbohydrate metabolic process"/>
    <property type="evidence" value="ECO:0007669"/>
    <property type="project" value="InterPro"/>
</dbReference>
<name>A0A367ECY7_9ACTN</name>
<dbReference type="SUPFAM" id="SSF158745">
    <property type="entry name" value="LanC-like"/>
    <property type="match status" value="1"/>
</dbReference>
<dbReference type="Pfam" id="PF05147">
    <property type="entry name" value="LANC_like"/>
    <property type="match status" value="1"/>
</dbReference>
<keyword evidence="5" id="KW-1185">Reference proteome</keyword>
<dbReference type="PROSITE" id="PS50011">
    <property type="entry name" value="PROTEIN_KINASE_DOM"/>
    <property type="match status" value="1"/>
</dbReference>
<dbReference type="RefSeq" id="WP_114017590.1">
    <property type="nucleotide sequence ID" value="NZ_QOIM01000040.1"/>
</dbReference>
<dbReference type="SUPFAM" id="SSF56112">
    <property type="entry name" value="Protein kinase-like (PK-like)"/>
    <property type="match status" value="1"/>
</dbReference>
<dbReference type="GO" id="GO:0004674">
    <property type="term" value="F:protein serine/threonine kinase activity"/>
    <property type="evidence" value="ECO:0007669"/>
    <property type="project" value="UniProtKB-KW"/>
</dbReference>
<dbReference type="Gene3D" id="1.10.510.10">
    <property type="entry name" value="Transferase(Phosphotransferase) domain 1"/>
    <property type="match status" value="1"/>
</dbReference>
<keyword evidence="4" id="KW-0418">Kinase</keyword>
<proteinExistence type="predicted"/>
<feature type="domain" description="Protein kinase" evidence="3">
    <location>
        <begin position="227"/>
        <end position="516"/>
    </location>
</feature>
<dbReference type="Proteomes" id="UP000253507">
    <property type="component" value="Unassembled WGS sequence"/>
</dbReference>
<dbReference type="SMART" id="SM00220">
    <property type="entry name" value="S_TKc"/>
    <property type="match status" value="1"/>
</dbReference>
<dbReference type="OrthoDB" id="1492512at2"/>
<organism evidence="4 5">
    <name type="scientific">Streptomyces reniochalinae</name>
    <dbReference type="NCBI Taxonomy" id="2250578"/>
    <lineage>
        <taxon>Bacteria</taxon>
        <taxon>Bacillati</taxon>
        <taxon>Actinomycetota</taxon>
        <taxon>Actinomycetes</taxon>
        <taxon>Kitasatosporales</taxon>
        <taxon>Streptomycetaceae</taxon>
        <taxon>Streptomyces</taxon>
    </lineage>
</organism>
<feature type="binding site" evidence="1">
    <location>
        <position position="825"/>
    </location>
    <ligand>
        <name>Zn(2+)</name>
        <dbReference type="ChEBI" id="CHEBI:29105"/>
    </ligand>
</feature>
<protein>
    <submittedName>
        <fullName evidence="4">Serine/threonine protein kinase</fullName>
    </submittedName>
</protein>
<feature type="region of interest" description="Disordered" evidence="2">
    <location>
        <begin position="190"/>
        <end position="221"/>
    </location>
</feature>
<dbReference type="PANTHER" id="PTHR12736:SF7">
    <property type="entry name" value="LANC-LIKE PROTEIN 3"/>
    <property type="match status" value="1"/>
</dbReference>
<evidence type="ECO:0000313" key="4">
    <source>
        <dbReference type="EMBL" id="RCG15924.1"/>
    </source>
</evidence>
<dbReference type="GO" id="GO:0031179">
    <property type="term" value="P:peptide modification"/>
    <property type="evidence" value="ECO:0007669"/>
    <property type="project" value="InterPro"/>
</dbReference>
<accession>A0A367ECY7</accession>
<feature type="compositionally biased region" description="Pro residues" evidence="2">
    <location>
        <begin position="516"/>
        <end position="539"/>
    </location>
</feature>
<keyword evidence="1" id="KW-0862">Zinc</keyword>
<dbReference type="GO" id="GO:0046872">
    <property type="term" value="F:metal ion binding"/>
    <property type="evidence" value="ECO:0007669"/>
    <property type="project" value="UniProtKB-KW"/>
</dbReference>
<comment type="caution">
    <text evidence="4">The sequence shown here is derived from an EMBL/GenBank/DDBJ whole genome shotgun (WGS) entry which is preliminary data.</text>
</comment>
<dbReference type="EMBL" id="QOIM01000040">
    <property type="protein sequence ID" value="RCG15924.1"/>
    <property type="molecule type" value="Genomic_DNA"/>
</dbReference>
<feature type="binding site" evidence="1">
    <location>
        <position position="778"/>
    </location>
    <ligand>
        <name>Zn(2+)</name>
        <dbReference type="ChEBI" id="CHEBI:29105"/>
    </ligand>
</feature>
<dbReference type="GO" id="GO:0005886">
    <property type="term" value="C:plasma membrane"/>
    <property type="evidence" value="ECO:0007669"/>
    <property type="project" value="TreeGrafter"/>
</dbReference>
<feature type="compositionally biased region" description="Basic and acidic residues" evidence="2">
    <location>
        <begin position="195"/>
        <end position="216"/>
    </location>
</feature>
<feature type="region of interest" description="Disordered" evidence="2">
    <location>
        <begin position="514"/>
        <end position="549"/>
    </location>
</feature>
<reference evidence="4 5" key="1">
    <citation type="submission" date="2018-06" db="EMBL/GenBank/DDBJ databases">
        <title>Streptomyces reniochalinae sp. nov. and Streptomyces diacarnus sp. nov. from marine sponges.</title>
        <authorList>
            <person name="Li L."/>
        </authorList>
    </citation>
    <scope>NUCLEOTIDE SEQUENCE [LARGE SCALE GENOMIC DNA]</scope>
    <source>
        <strain evidence="4 5">LHW50302</strain>
    </source>
</reference>
<dbReference type="SMART" id="SM01260">
    <property type="entry name" value="LANC_like"/>
    <property type="match status" value="1"/>
</dbReference>
<sequence>MTDWNAVDSLRALVEEPAPPGHPAATGEHVVTPGPHWVHVRPHEADPLPGEGWKLHISSRAATLPALAEVLLPRLLRERCRFKVVRSARALALMNDGQRSPASVGKAVTVYPSAGRVRGLGLELAALLRGHEGPRVLSDRRVAADAPVYYRYGPFRAQWHAGDKGTLVVRLHGADGEVFDAAATLDYRQPSWARDPFKPEAGPRDPAPDDPDHGEGAAEAPLLGGRYRVLEGLRESARGNVYRAEDIRAPGPAHGSARPTLVVKQARAYVAENADGVDVRARLRNERRVLETCAGVPGIPAFVDHFAHEADEYLVTTDAGDTNLLRHIRGNGALLPPVPGAGPGRGLGPGGEGSAARAERERRAERFARLCGDLATTLLALHERGVVMRDISPRNVVLGPRRAHLIDFGISALDGLHLPGGTPGFAPREQLDKTAEPRPQDDHFALGMVLAYAATGLLPVVGAATTRLARERQLACLAAVYGESRAALRATLAQLQSGDADAGRSALLALATQPPAQEPAPAAPPPAPAPASAPRPAGPPSRTAGTASRAHLAQAVREALLAGVADYQFGGEYADFPAVDASLYTGSAGVGLELLHHREEPGVAKVLDQLAAHAHDGLRRVALPPGLFSGRTGTELFLAGARAAGVAVPEGPLPGGTEWSAPEPETDVISGRAGVGLAALSLGDLDAAREQAGRLAALPPRTAPRDEDDASGSDPGFGYAHGFAGTTDLLLLVAARTPDDSALLSAAHAHARELARRTVQLAAASRGPEALPMVASWCRGLAGAARTLQHARELFAGETDFAPAAEQAALAAAEWVPRMETPGQCCGASGVGTMLVELARATGDGRWLEAAHEVADHLLRRSLGPDEAPALLNTELQETPYSWAQGYAGILTFLRRLEHPDSPGVLGPAASE</sequence>
<dbReference type="InterPro" id="IPR057929">
    <property type="entry name" value="RamC_N"/>
</dbReference>
<dbReference type="GO" id="GO:0005524">
    <property type="term" value="F:ATP binding"/>
    <property type="evidence" value="ECO:0007669"/>
    <property type="project" value="InterPro"/>
</dbReference>
<keyword evidence="1" id="KW-0479">Metal-binding</keyword>
<gene>
    <name evidence="4" type="ORF">DQ392_22975</name>
</gene>
<evidence type="ECO:0000313" key="5">
    <source>
        <dbReference type="Proteomes" id="UP000253507"/>
    </source>
</evidence>
<feature type="compositionally biased region" description="Gly residues" evidence="2">
    <location>
        <begin position="341"/>
        <end position="353"/>
    </location>
</feature>
<keyword evidence="4" id="KW-0808">Transferase</keyword>
<dbReference type="AlphaFoldDB" id="A0A367ECY7"/>
<dbReference type="Pfam" id="PF25816">
    <property type="entry name" value="RamC_N"/>
    <property type="match status" value="1"/>
</dbReference>
<evidence type="ECO:0000259" key="3">
    <source>
        <dbReference type="PROSITE" id="PS50011"/>
    </source>
</evidence>
<evidence type="ECO:0000256" key="2">
    <source>
        <dbReference type="SAM" id="MobiDB-lite"/>
    </source>
</evidence>
<keyword evidence="4" id="KW-0723">Serine/threonine-protein kinase</keyword>